<proteinExistence type="predicted"/>
<dbReference type="EMBL" id="VIFM01000060">
    <property type="protein sequence ID" value="TQF14734.1"/>
    <property type="molecule type" value="Genomic_DNA"/>
</dbReference>
<accession>A0A540X228</accession>
<comment type="caution">
    <text evidence="1">The sequence shown here is derived from an EMBL/GenBank/DDBJ whole genome shotgun (WGS) entry which is preliminary data.</text>
</comment>
<dbReference type="RefSeq" id="WP_141643586.1">
    <property type="nucleotide sequence ID" value="NZ_VIFM01000060.1"/>
</dbReference>
<reference evidence="1 2" key="1">
    <citation type="submission" date="2019-06" db="EMBL/GenBank/DDBJ databases">
        <authorList>
            <person name="Livingstone P."/>
            <person name="Whitworth D."/>
        </authorList>
    </citation>
    <scope>NUCLEOTIDE SEQUENCE [LARGE SCALE GENOMIC DNA]</scope>
    <source>
        <strain evidence="1 2">AM401</strain>
    </source>
</reference>
<sequence>MRIDLDTAFLEDGIRSTNFFNGRLLSAEDLSQEQTAHEAALGRHVRAMGEGVAHGLTVSIAPGSTVSSPLVTVTAGLALSRAGHALELLQPVEVSLVRGPSNSGSGATATATGGFETCAPGSSDYVSGTGVYLLVLSPASGREGRAPVSGLGGNPSSGCEAKRRVEGVRFRLLDLKLTAAQLSDEARLRNRVAHLCLGTSDAASRAWMVNPFGPANPPYGLIDKLRPTALTPCDVPLAVVHWKAGVGLRWVDAWAARRRPARVATPERWGLGLEDRRATEGEASFLQFQEHLDTLRTGTPETVRALDHFVALPAVGLLPLEGMTGARGFTYTKFFDGLTYPPEAPVHVEGSRLQALLRMSLAYPPVDLVRKEPFLWLYLVHENQLAQSDASTPRPQPYLVFASGYLPYLGDARSDAAHWHFGNYALPR</sequence>
<evidence type="ECO:0000313" key="2">
    <source>
        <dbReference type="Proteomes" id="UP000315369"/>
    </source>
</evidence>
<dbReference type="Proteomes" id="UP000315369">
    <property type="component" value="Unassembled WGS sequence"/>
</dbReference>
<protein>
    <submittedName>
        <fullName evidence="1">Uncharacterized protein</fullName>
    </submittedName>
</protein>
<organism evidence="1 2">
    <name type="scientific">Myxococcus llanfairpwllgwyngyllgogerychwyrndrobwllllantysiliogogogochensis</name>
    <dbReference type="NCBI Taxonomy" id="2590453"/>
    <lineage>
        <taxon>Bacteria</taxon>
        <taxon>Pseudomonadati</taxon>
        <taxon>Myxococcota</taxon>
        <taxon>Myxococcia</taxon>
        <taxon>Myxococcales</taxon>
        <taxon>Cystobacterineae</taxon>
        <taxon>Myxococcaceae</taxon>
        <taxon>Myxococcus</taxon>
    </lineage>
</organism>
<name>A0A540X228_9BACT</name>
<keyword evidence="2" id="KW-1185">Reference proteome</keyword>
<gene>
    <name evidence="1" type="ORF">FJV41_17215</name>
</gene>
<dbReference type="AlphaFoldDB" id="A0A540X228"/>
<dbReference type="OrthoDB" id="5500480at2"/>
<evidence type="ECO:0000313" key="1">
    <source>
        <dbReference type="EMBL" id="TQF14734.1"/>
    </source>
</evidence>